<protein>
    <recommendedName>
        <fullName evidence="4">Lipoprotein</fullName>
    </recommendedName>
</protein>
<dbReference type="OrthoDB" id="9775197at2"/>
<dbReference type="EMBL" id="FOJI01000002">
    <property type="protein sequence ID" value="SEV94301.1"/>
    <property type="molecule type" value="Genomic_DNA"/>
</dbReference>
<organism evidence="2 3">
    <name type="scientific">[Clostridium] fimetarium</name>
    <dbReference type="NCBI Taxonomy" id="99656"/>
    <lineage>
        <taxon>Bacteria</taxon>
        <taxon>Bacillati</taxon>
        <taxon>Bacillota</taxon>
        <taxon>Clostridia</taxon>
        <taxon>Lachnospirales</taxon>
        <taxon>Lachnospiraceae</taxon>
    </lineage>
</organism>
<evidence type="ECO:0000256" key="1">
    <source>
        <dbReference type="SAM" id="SignalP"/>
    </source>
</evidence>
<dbReference type="STRING" id="99656.SAMN05421659_102280"/>
<evidence type="ECO:0000313" key="3">
    <source>
        <dbReference type="Proteomes" id="UP000199701"/>
    </source>
</evidence>
<keyword evidence="3" id="KW-1185">Reference proteome</keyword>
<dbReference type="RefSeq" id="WP_092450721.1">
    <property type="nucleotide sequence ID" value="NZ_FOJI01000002.1"/>
</dbReference>
<dbReference type="Proteomes" id="UP000199701">
    <property type="component" value="Unassembled WGS sequence"/>
</dbReference>
<dbReference type="PROSITE" id="PS51257">
    <property type="entry name" value="PROKAR_LIPOPROTEIN"/>
    <property type="match status" value="1"/>
</dbReference>
<feature type="signal peptide" evidence="1">
    <location>
        <begin position="1"/>
        <end position="20"/>
    </location>
</feature>
<evidence type="ECO:0000313" key="2">
    <source>
        <dbReference type="EMBL" id="SEV94301.1"/>
    </source>
</evidence>
<name>A0A1I0N0G1_9FIRM</name>
<reference evidence="2 3" key="1">
    <citation type="submission" date="2016-10" db="EMBL/GenBank/DDBJ databases">
        <authorList>
            <person name="de Groot N.N."/>
        </authorList>
    </citation>
    <scope>NUCLEOTIDE SEQUENCE [LARGE SCALE GENOMIC DNA]</scope>
    <source>
        <strain evidence="2 3">DSM 9179</strain>
    </source>
</reference>
<dbReference type="AlphaFoldDB" id="A0A1I0N0G1"/>
<keyword evidence="1" id="KW-0732">Signal</keyword>
<gene>
    <name evidence="2" type="ORF">SAMN05421659_102280</name>
</gene>
<sequence>MKKKLVALFLVATMVMSMTACGSSATPKTVDAAVSQLSSFEVNQADIDMTFSVKQATGNTDFAGKVVAVNMGNNTGAVEISYKMEDGSFTPVSTLFITDSAVYINATQAIDFITTLFPAYSIIKTYITLSSDYVMITKAELLQYLSAAGVDTSTLDLSASTVTSADSKKLTEMIFGIIKETSEKSGTSFLSLKDGSLNIVITPENTDKILTALGNIDIATYIDKMGDESLSTNKTEYAQKFKESIQDFQSTLNSEGVKTNITATAKTEGESGSKKATIAMDAKLASSEESVNSVMNITYSEKATATYTLPTKSATLAEVLAILSKLGIN</sequence>
<evidence type="ECO:0008006" key="4">
    <source>
        <dbReference type="Google" id="ProtNLM"/>
    </source>
</evidence>
<proteinExistence type="predicted"/>
<feature type="chain" id="PRO_5039287553" description="Lipoprotein" evidence="1">
    <location>
        <begin position="21"/>
        <end position="329"/>
    </location>
</feature>
<accession>A0A1I0N0G1</accession>